<proteinExistence type="predicted"/>
<reference evidence="1" key="1">
    <citation type="submission" date="2019-10" db="EMBL/GenBank/DDBJ databases">
        <authorList>
            <consortium name="DOE Joint Genome Institute"/>
            <person name="Kuo A."/>
            <person name="Miyauchi S."/>
            <person name="Kiss E."/>
            <person name="Drula E."/>
            <person name="Kohler A."/>
            <person name="Sanchez-Garcia M."/>
            <person name="Andreopoulos B."/>
            <person name="Barry K.W."/>
            <person name="Bonito G."/>
            <person name="Buee M."/>
            <person name="Carver A."/>
            <person name="Chen C."/>
            <person name="Cichocki N."/>
            <person name="Clum A."/>
            <person name="Culley D."/>
            <person name="Crous P.W."/>
            <person name="Fauchery L."/>
            <person name="Girlanda M."/>
            <person name="Hayes R."/>
            <person name="Keri Z."/>
            <person name="Labutti K."/>
            <person name="Lipzen A."/>
            <person name="Lombard V."/>
            <person name="Magnuson J."/>
            <person name="Maillard F."/>
            <person name="Morin E."/>
            <person name="Murat C."/>
            <person name="Nolan M."/>
            <person name="Ohm R."/>
            <person name="Pangilinan J."/>
            <person name="Pereira M."/>
            <person name="Perotto S."/>
            <person name="Peter M."/>
            <person name="Riley R."/>
            <person name="Sitrit Y."/>
            <person name="Stielow B."/>
            <person name="Szollosi G."/>
            <person name="Zifcakova L."/>
            <person name="Stursova M."/>
            <person name="Spatafora J.W."/>
            <person name="Tedersoo L."/>
            <person name="Vaario L.-M."/>
            <person name="Yamada A."/>
            <person name="Yan M."/>
            <person name="Wang P."/>
            <person name="Xu J."/>
            <person name="Bruns T."/>
            <person name="Baldrian P."/>
            <person name="Vilgalys R."/>
            <person name="Henrissat B."/>
            <person name="Grigoriev I.V."/>
            <person name="Hibbett D."/>
            <person name="Nagy L.G."/>
            <person name="Martin F.M."/>
        </authorList>
    </citation>
    <scope>NUCLEOTIDE SEQUENCE</scope>
    <source>
        <strain evidence="1">P2</strain>
    </source>
</reference>
<evidence type="ECO:0000313" key="1">
    <source>
        <dbReference type="EMBL" id="KAF9649218.1"/>
    </source>
</evidence>
<gene>
    <name evidence="1" type="ORF">BDM02DRAFT_1948897</name>
</gene>
<reference evidence="1" key="2">
    <citation type="journal article" date="2020" name="Nat. Commun.">
        <title>Large-scale genome sequencing of mycorrhizal fungi provides insights into the early evolution of symbiotic traits.</title>
        <authorList>
            <person name="Miyauchi S."/>
            <person name="Kiss E."/>
            <person name="Kuo A."/>
            <person name="Drula E."/>
            <person name="Kohler A."/>
            <person name="Sanchez-Garcia M."/>
            <person name="Morin E."/>
            <person name="Andreopoulos B."/>
            <person name="Barry K.W."/>
            <person name="Bonito G."/>
            <person name="Buee M."/>
            <person name="Carver A."/>
            <person name="Chen C."/>
            <person name="Cichocki N."/>
            <person name="Clum A."/>
            <person name="Culley D."/>
            <person name="Crous P.W."/>
            <person name="Fauchery L."/>
            <person name="Girlanda M."/>
            <person name="Hayes R.D."/>
            <person name="Keri Z."/>
            <person name="LaButti K."/>
            <person name="Lipzen A."/>
            <person name="Lombard V."/>
            <person name="Magnuson J."/>
            <person name="Maillard F."/>
            <person name="Murat C."/>
            <person name="Nolan M."/>
            <person name="Ohm R.A."/>
            <person name="Pangilinan J."/>
            <person name="Pereira M.F."/>
            <person name="Perotto S."/>
            <person name="Peter M."/>
            <person name="Pfister S."/>
            <person name="Riley R."/>
            <person name="Sitrit Y."/>
            <person name="Stielow J.B."/>
            <person name="Szollosi G."/>
            <person name="Zifcakova L."/>
            <person name="Stursova M."/>
            <person name="Spatafora J.W."/>
            <person name="Tedersoo L."/>
            <person name="Vaario L.M."/>
            <person name="Yamada A."/>
            <person name="Yan M."/>
            <person name="Wang P."/>
            <person name="Xu J."/>
            <person name="Bruns T."/>
            <person name="Baldrian P."/>
            <person name="Vilgalys R."/>
            <person name="Dunand C."/>
            <person name="Henrissat B."/>
            <person name="Grigoriev I.V."/>
            <person name="Hibbett D."/>
            <person name="Nagy L.G."/>
            <person name="Martin F.M."/>
        </authorList>
    </citation>
    <scope>NUCLEOTIDE SEQUENCE</scope>
    <source>
        <strain evidence="1">P2</strain>
    </source>
</reference>
<organism evidence="1 2">
    <name type="scientific">Thelephora ganbajun</name>
    <name type="common">Ganba fungus</name>
    <dbReference type="NCBI Taxonomy" id="370292"/>
    <lineage>
        <taxon>Eukaryota</taxon>
        <taxon>Fungi</taxon>
        <taxon>Dikarya</taxon>
        <taxon>Basidiomycota</taxon>
        <taxon>Agaricomycotina</taxon>
        <taxon>Agaricomycetes</taxon>
        <taxon>Thelephorales</taxon>
        <taxon>Thelephoraceae</taxon>
        <taxon>Thelephora</taxon>
    </lineage>
</organism>
<protein>
    <submittedName>
        <fullName evidence="1">Uncharacterized protein</fullName>
    </submittedName>
</protein>
<comment type="caution">
    <text evidence="1">The sequence shown here is derived from an EMBL/GenBank/DDBJ whole genome shotgun (WGS) entry which is preliminary data.</text>
</comment>
<dbReference type="EMBL" id="MU118001">
    <property type="protein sequence ID" value="KAF9649218.1"/>
    <property type="molecule type" value="Genomic_DNA"/>
</dbReference>
<sequence>MVFRAAIYGRCLFSASPSRHFALVLGFCHATTKLRFLIFHRSGLTASHPFSVRNEAGKRDILRVFLSILQWESAKDAGFLGFYNGFEMSLLHHEDDQDGVVSRVAEVLRNGLRVRGRASRVLLVDYPTSKGSKSKSGPCVPALDPTVRTQER</sequence>
<accession>A0ACB6ZID1</accession>
<evidence type="ECO:0000313" key="2">
    <source>
        <dbReference type="Proteomes" id="UP000886501"/>
    </source>
</evidence>
<name>A0ACB6ZID1_THEGA</name>
<dbReference type="Proteomes" id="UP000886501">
    <property type="component" value="Unassembled WGS sequence"/>
</dbReference>
<keyword evidence="2" id="KW-1185">Reference proteome</keyword>